<evidence type="ECO:0000256" key="1">
    <source>
        <dbReference type="SAM" id="SignalP"/>
    </source>
</evidence>
<keyword evidence="1" id="KW-0732">Signal</keyword>
<evidence type="ECO:0000313" key="3">
    <source>
        <dbReference type="Proteomes" id="UP000256695"/>
    </source>
</evidence>
<name>A0A3D8J9H2_9HELI</name>
<gene>
    <name evidence="2" type="ORF">CQA57_03045</name>
</gene>
<dbReference type="RefSeq" id="WP_115578764.1">
    <property type="nucleotide sequence ID" value="NZ_NXLX01000005.1"/>
</dbReference>
<dbReference type="OrthoDB" id="5328906at2"/>
<keyword evidence="3" id="KW-1185">Reference proteome</keyword>
<proteinExistence type="predicted"/>
<protein>
    <recommendedName>
        <fullName evidence="4">Transporter</fullName>
    </recommendedName>
</protein>
<reference evidence="2 3" key="1">
    <citation type="submission" date="2018-04" db="EMBL/GenBank/DDBJ databases">
        <title>Novel Campyloabacter and Helicobacter Species and Strains.</title>
        <authorList>
            <person name="Mannion A.J."/>
            <person name="Shen Z."/>
            <person name="Fox J.G."/>
        </authorList>
    </citation>
    <scope>NUCLEOTIDE SEQUENCE [LARGE SCALE GENOMIC DNA]</scope>
    <source>
        <strain evidence="2 3">MIT 04-9362</strain>
    </source>
</reference>
<dbReference type="EMBL" id="NXLX01000005">
    <property type="protein sequence ID" value="RDU74082.1"/>
    <property type="molecule type" value="Genomic_DNA"/>
</dbReference>
<sequence length="226" mass="25411">MIKKICLFCVCFCQTFAAGWTIVGDTFTGEKGTCEFDIWLNTSEQSQNLGFYGDCVILKYTSIQVANNASTQSFENKGFIEIEQGFYTTPDNFFNIGIIGGNIINTDISHRNNNFYSYIPLSFNWFDAKMRTTLNIGWAYHTSTQQHLLTLSGSISGNITDKIWLVSEISTSNNPHILLNSSFYQVGASFLIHKDNISLDIAYLNSFKPQDIGTIILGITFNAKMF</sequence>
<feature type="signal peptide" evidence="1">
    <location>
        <begin position="1"/>
        <end position="17"/>
    </location>
</feature>
<accession>A0A3D8J9H2</accession>
<feature type="chain" id="PRO_5017566524" description="Transporter" evidence="1">
    <location>
        <begin position="18"/>
        <end position="226"/>
    </location>
</feature>
<dbReference type="AlphaFoldDB" id="A0A3D8J9H2"/>
<evidence type="ECO:0000313" key="2">
    <source>
        <dbReference type="EMBL" id="RDU74082.1"/>
    </source>
</evidence>
<comment type="caution">
    <text evidence="2">The sequence shown here is derived from an EMBL/GenBank/DDBJ whole genome shotgun (WGS) entry which is preliminary data.</text>
</comment>
<dbReference type="Proteomes" id="UP000256695">
    <property type="component" value="Unassembled WGS sequence"/>
</dbReference>
<evidence type="ECO:0008006" key="4">
    <source>
        <dbReference type="Google" id="ProtNLM"/>
    </source>
</evidence>
<organism evidence="2 3">
    <name type="scientific">Helicobacter anseris</name>
    <dbReference type="NCBI Taxonomy" id="375926"/>
    <lineage>
        <taxon>Bacteria</taxon>
        <taxon>Pseudomonadati</taxon>
        <taxon>Campylobacterota</taxon>
        <taxon>Epsilonproteobacteria</taxon>
        <taxon>Campylobacterales</taxon>
        <taxon>Helicobacteraceae</taxon>
        <taxon>Helicobacter</taxon>
    </lineage>
</organism>